<evidence type="ECO:0000313" key="3">
    <source>
        <dbReference type="EMBL" id="ABJ05586.1"/>
    </source>
</evidence>
<dbReference type="InterPro" id="IPR011037">
    <property type="entry name" value="Pyrv_Knase-like_insert_dom_sf"/>
</dbReference>
<dbReference type="PANTHER" id="PTHR36930">
    <property type="entry name" value="METAL-SULFUR CLUSTER BIOSYNTHESIS PROTEINS YUAD-RELATED"/>
    <property type="match status" value="1"/>
</dbReference>
<dbReference type="PROSITE" id="PS51340">
    <property type="entry name" value="MOSC"/>
    <property type="match status" value="1"/>
</dbReference>
<sequence length="207" mass="22394">MGELRDVVEQRHRPDEVHAPSPERLAQPSARVTAVALRRGHHFSKTPSMSIRLLAGLGVDGDGHCGATVKHRSRVRKDPNQPNLRQVHLIHAELFDELAAKGFRVTPADLGENVTTSGVELLALPTGTRLALGDSAVVEITGLRNPCVQIDQFQQGLMAALLDRDADGGLIRKAGVMAIVLQGGEVRPGDPIEIEWPAAPHWPLRPV</sequence>
<dbReference type="InterPro" id="IPR005302">
    <property type="entry name" value="MoCF_Sase_C"/>
</dbReference>
<dbReference type="GO" id="GO:0030151">
    <property type="term" value="F:molybdenum ion binding"/>
    <property type="evidence" value="ECO:0007669"/>
    <property type="project" value="InterPro"/>
</dbReference>
<dbReference type="STRING" id="316055.RPE_1637"/>
<dbReference type="GO" id="GO:0030170">
    <property type="term" value="F:pyridoxal phosphate binding"/>
    <property type="evidence" value="ECO:0007669"/>
    <property type="project" value="InterPro"/>
</dbReference>
<dbReference type="eggNOG" id="COG2258">
    <property type="taxonomic scope" value="Bacteria"/>
</dbReference>
<dbReference type="PANTHER" id="PTHR36930:SF1">
    <property type="entry name" value="MOSC DOMAIN-CONTAINING PROTEIN"/>
    <property type="match status" value="1"/>
</dbReference>
<feature type="compositionally biased region" description="Basic and acidic residues" evidence="1">
    <location>
        <begin position="1"/>
        <end position="18"/>
    </location>
</feature>
<dbReference type="GO" id="GO:0003824">
    <property type="term" value="F:catalytic activity"/>
    <property type="evidence" value="ECO:0007669"/>
    <property type="project" value="InterPro"/>
</dbReference>
<dbReference type="AlphaFoldDB" id="Q07R48"/>
<feature type="domain" description="MOSC" evidence="2">
    <location>
        <begin position="46"/>
        <end position="195"/>
    </location>
</feature>
<proteinExistence type="predicted"/>
<organism evidence="3">
    <name type="scientific">Rhodopseudomonas palustris (strain BisA53)</name>
    <dbReference type="NCBI Taxonomy" id="316055"/>
    <lineage>
        <taxon>Bacteria</taxon>
        <taxon>Pseudomonadati</taxon>
        <taxon>Pseudomonadota</taxon>
        <taxon>Alphaproteobacteria</taxon>
        <taxon>Hyphomicrobiales</taxon>
        <taxon>Nitrobacteraceae</taxon>
        <taxon>Rhodopseudomonas</taxon>
    </lineage>
</organism>
<dbReference type="SUPFAM" id="SSF50800">
    <property type="entry name" value="PK beta-barrel domain-like"/>
    <property type="match status" value="1"/>
</dbReference>
<gene>
    <name evidence="3" type="ordered locus">RPE_1637</name>
</gene>
<dbReference type="HOGENOM" id="CLU_092690_0_0_5"/>
<feature type="region of interest" description="Disordered" evidence="1">
    <location>
        <begin position="1"/>
        <end position="26"/>
    </location>
</feature>
<dbReference type="InterPro" id="IPR052716">
    <property type="entry name" value="MOSC_domain"/>
</dbReference>
<reference evidence="3" key="1">
    <citation type="submission" date="2006-09" db="EMBL/GenBank/DDBJ databases">
        <title>Complete sequence of Rhodopseudomonas palustris BisA53.</title>
        <authorList>
            <consortium name="US DOE Joint Genome Institute"/>
            <person name="Copeland A."/>
            <person name="Lucas S."/>
            <person name="Lapidus A."/>
            <person name="Barry K."/>
            <person name="Detter J.C."/>
            <person name="Glavina del Rio T."/>
            <person name="Hammon N."/>
            <person name="Israni S."/>
            <person name="Dalin E."/>
            <person name="Tice H."/>
            <person name="Pitluck S."/>
            <person name="Chain P."/>
            <person name="Malfatti S."/>
            <person name="Shin M."/>
            <person name="Vergez L."/>
            <person name="Schmutz J."/>
            <person name="Larimer F."/>
            <person name="Land M."/>
            <person name="Hauser L."/>
            <person name="Pelletier D.A."/>
            <person name="Kyrpides N."/>
            <person name="Kim E."/>
            <person name="Harwood C.S."/>
            <person name="Oda Y."/>
            <person name="Richardson P."/>
        </authorList>
    </citation>
    <scope>NUCLEOTIDE SEQUENCE [LARGE SCALE GENOMIC DNA]</scope>
    <source>
        <strain evidence="3">BisA53</strain>
    </source>
</reference>
<dbReference type="EMBL" id="CP000463">
    <property type="protein sequence ID" value="ABJ05586.1"/>
    <property type="molecule type" value="Genomic_DNA"/>
</dbReference>
<dbReference type="Pfam" id="PF03473">
    <property type="entry name" value="MOSC"/>
    <property type="match status" value="1"/>
</dbReference>
<accession>Q07R48</accession>
<dbReference type="OrthoDB" id="9786134at2"/>
<evidence type="ECO:0000259" key="2">
    <source>
        <dbReference type="PROSITE" id="PS51340"/>
    </source>
</evidence>
<evidence type="ECO:0000256" key="1">
    <source>
        <dbReference type="SAM" id="MobiDB-lite"/>
    </source>
</evidence>
<protein>
    <submittedName>
        <fullName evidence="3">MOSC domain containing protein</fullName>
    </submittedName>
</protein>
<dbReference type="KEGG" id="rpe:RPE_1637"/>
<name>Q07R48_RHOP5</name>
<dbReference type="Gene3D" id="2.40.33.20">
    <property type="entry name" value="PK beta-barrel domain-like"/>
    <property type="match status" value="1"/>
</dbReference>